<dbReference type="Pfam" id="PF02417">
    <property type="entry name" value="Chromate_transp"/>
    <property type="match status" value="2"/>
</dbReference>
<feature type="transmembrane region" description="Helical" evidence="7">
    <location>
        <begin position="351"/>
        <end position="375"/>
    </location>
</feature>
<name>A0A081CTZ0_9HYPH</name>
<feature type="transmembrane region" description="Helical" evidence="7">
    <location>
        <begin position="212"/>
        <end position="230"/>
    </location>
</feature>
<evidence type="ECO:0000313" key="9">
    <source>
        <dbReference type="Proteomes" id="UP000028701"/>
    </source>
</evidence>
<proteinExistence type="inferred from homology"/>
<dbReference type="Proteomes" id="UP000028701">
    <property type="component" value="Unassembled WGS sequence"/>
</dbReference>
<feature type="transmembrane region" description="Helical" evidence="7">
    <location>
        <begin position="242"/>
        <end position="262"/>
    </location>
</feature>
<dbReference type="PANTHER" id="PTHR33567">
    <property type="entry name" value="CHROMATE ION TRANSPORTER (EUROFUNG)"/>
    <property type="match status" value="1"/>
</dbReference>
<keyword evidence="5 7" id="KW-1133">Transmembrane helix</keyword>
<dbReference type="InterPro" id="IPR003370">
    <property type="entry name" value="Chromate_transpt"/>
</dbReference>
<evidence type="ECO:0000256" key="6">
    <source>
        <dbReference type="ARBA" id="ARBA00023136"/>
    </source>
</evidence>
<comment type="subcellular location">
    <subcellularLocation>
        <location evidence="1">Cell membrane</location>
        <topology evidence="1">Multi-pass membrane protein</topology>
    </subcellularLocation>
</comment>
<feature type="transmembrane region" description="Helical" evidence="7">
    <location>
        <begin position="118"/>
        <end position="139"/>
    </location>
</feature>
<gene>
    <name evidence="8" type="primary">chrA</name>
    <name evidence="8" type="ORF">RRU01S_08_00390</name>
</gene>
<evidence type="ECO:0000256" key="2">
    <source>
        <dbReference type="ARBA" id="ARBA00005262"/>
    </source>
</evidence>
<protein>
    <submittedName>
        <fullName evidence="8">Chromate transporter</fullName>
    </submittedName>
</protein>
<sequence length="443" mass="47585">MTDFVTPPPTAKPSLAELTSVFARIGCLSFGGPAGQIGMMHRVLVDEKRWVSDARFMHALNYCMLLPGPEAQQLATYIGWLLHGVRGGIIAGTLFILPGFFAIVALAAAYCLYQDTHWLPGLLFGLKACVLAIVIEALIRVAKRALVSRFLAAIAAAAFIALFVFGLPFPLVIFAAGLLGFLRARRGDQIEQAETEDDAEATPVTLLSRVRGLVLGLVIWQIPLALIFLFSAPETLATLQSFFSRMAVVTFGGAYAVLAYVAQVAVETHGWLSPGEMLDGLALAEATPGPLVLVLPYIGFLAGFRHAEWLDPMVAGILGATVTAWATFVPSFIFIFLGAPYVEKLRNNRALSAALSAITAAVVGVILNLSIWFGLHVLFGEVIRLSIVPSFGPGISWPVWTTLDPFATGLLVLSLLMLMRWKVGMVPVLALGIAGGVLRLWLM</sequence>
<dbReference type="PIRSF" id="PIRSF004810">
    <property type="entry name" value="ChrA"/>
    <property type="match status" value="1"/>
</dbReference>
<dbReference type="OrthoDB" id="8969999at2"/>
<reference evidence="8 9" key="1">
    <citation type="submission" date="2014-08" db="EMBL/GenBank/DDBJ databases">
        <title>Whole genome shotgun sequence of Rhizobium rubi NBRC 13261.</title>
        <authorList>
            <person name="Katano-Makiyama Y."/>
            <person name="Hosoyama A."/>
            <person name="Hashimoto M."/>
            <person name="Hosoyama Y."/>
            <person name="Noguchi M."/>
            <person name="Tsuchikane K."/>
            <person name="Uohara A."/>
            <person name="Ohji S."/>
            <person name="Ichikawa N."/>
            <person name="Kimura A."/>
            <person name="Yamazoe A."/>
            <person name="Fujita N."/>
        </authorList>
    </citation>
    <scope>NUCLEOTIDE SEQUENCE [LARGE SCALE GENOMIC DNA]</scope>
    <source>
        <strain evidence="8 9">NBRC 13261</strain>
    </source>
</reference>
<feature type="transmembrane region" description="Helical" evidence="7">
    <location>
        <begin position="395"/>
        <end position="416"/>
    </location>
</feature>
<evidence type="ECO:0000256" key="7">
    <source>
        <dbReference type="SAM" id="Phobius"/>
    </source>
</evidence>
<evidence type="ECO:0000256" key="5">
    <source>
        <dbReference type="ARBA" id="ARBA00022989"/>
    </source>
</evidence>
<dbReference type="eggNOG" id="COG2059">
    <property type="taxonomic scope" value="Bacteria"/>
</dbReference>
<dbReference type="EMBL" id="BBJU01000008">
    <property type="protein sequence ID" value="GAK70136.1"/>
    <property type="molecule type" value="Genomic_DNA"/>
</dbReference>
<feature type="transmembrane region" description="Helical" evidence="7">
    <location>
        <begin position="151"/>
        <end position="179"/>
    </location>
</feature>
<dbReference type="RefSeq" id="WP_045229729.1">
    <property type="nucleotide sequence ID" value="NZ_BBJU01000008.1"/>
</dbReference>
<accession>A0A081CTZ0</accession>
<dbReference type="PANTHER" id="PTHR33567:SF3">
    <property type="entry name" value="CHROMATE ION TRANSPORTER (EUROFUNG)"/>
    <property type="match status" value="1"/>
</dbReference>
<keyword evidence="3" id="KW-1003">Cell membrane</keyword>
<evidence type="ECO:0000256" key="3">
    <source>
        <dbReference type="ARBA" id="ARBA00022475"/>
    </source>
</evidence>
<feature type="transmembrane region" description="Helical" evidence="7">
    <location>
        <begin position="313"/>
        <end position="339"/>
    </location>
</feature>
<keyword evidence="6 7" id="KW-0472">Membrane</keyword>
<comment type="caution">
    <text evidence="8">The sequence shown here is derived from an EMBL/GenBank/DDBJ whole genome shotgun (WGS) entry which is preliminary data.</text>
</comment>
<dbReference type="AlphaFoldDB" id="A0A081CTZ0"/>
<evidence type="ECO:0000256" key="1">
    <source>
        <dbReference type="ARBA" id="ARBA00004651"/>
    </source>
</evidence>
<feature type="transmembrane region" description="Helical" evidence="7">
    <location>
        <begin position="89"/>
        <end position="112"/>
    </location>
</feature>
<dbReference type="InterPro" id="IPR014047">
    <property type="entry name" value="Chr_Tranpt_l_chain"/>
</dbReference>
<keyword evidence="4 7" id="KW-0812">Transmembrane</keyword>
<organism evidence="8 9">
    <name type="scientific">Agrobacterium rubi TR3 = NBRC 13261</name>
    <dbReference type="NCBI Taxonomy" id="1368415"/>
    <lineage>
        <taxon>Bacteria</taxon>
        <taxon>Pseudomonadati</taxon>
        <taxon>Pseudomonadota</taxon>
        <taxon>Alphaproteobacteria</taxon>
        <taxon>Hyphomicrobiales</taxon>
        <taxon>Rhizobiaceae</taxon>
        <taxon>Rhizobium/Agrobacterium group</taxon>
        <taxon>Agrobacterium</taxon>
    </lineage>
</organism>
<evidence type="ECO:0000256" key="4">
    <source>
        <dbReference type="ARBA" id="ARBA00022692"/>
    </source>
</evidence>
<dbReference type="GO" id="GO:0005886">
    <property type="term" value="C:plasma membrane"/>
    <property type="evidence" value="ECO:0007669"/>
    <property type="project" value="UniProtKB-SubCell"/>
</dbReference>
<dbReference type="NCBIfam" id="TIGR00937">
    <property type="entry name" value="2A51"/>
    <property type="match status" value="1"/>
</dbReference>
<comment type="similarity">
    <text evidence="2">Belongs to the chromate ion transporter (CHR) (TC 2.A.51) family.</text>
</comment>
<feature type="transmembrane region" description="Helical" evidence="7">
    <location>
        <begin position="423"/>
        <end position="442"/>
    </location>
</feature>
<evidence type="ECO:0000313" key="8">
    <source>
        <dbReference type="EMBL" id="GAK70136.1"/>
    </source>
</evidence>
<dbReference type="GO" id="GO:0015109">
    <property type="term" value="F:chromate transmembrane transporter activity"/>
    <property type="evidence" value="ECO:0007669"/>
    <property type="project" value="InterPro"/>
</dbReference>